<evidence type="ECO:0000256" key="10">
    <source>
        <dbReference type="ARBA" id="ARBA00023136"/>
    </source>
</evidence>
<dbReference type="KEGG" id="bvv:BHK69_12505"/>
<dbReference type="STRING" id="1526658.BHK69_12505"/>
<dbReference type="PANTHER" id="PTHR43790:SF4">
    <property type="entry name" value="GUANOSINE IMPORT ATP-BINDING PROTEIN NUPO"/>
    <property type="match status" value="1"/>
</dbReference>
<keyword evidence="6" id="KW-0677">Repeat</keyword>
<dbReference type="InterPro" id="IPR027417">
    <property type="entry name" value="P-loop_NTPase"/>
</dbReference>
<dbReference type="SUPFAM" id="SSF52540">
    <property type="entry name" value="P-loop containing nucleoside triphosphate hydrolases"/>
    <property type="match status" value="2"/>
</dbReference>
<keyword evidence="8" id="KW-0067">ATP-binding</keyword>
<keyword evidence="3" id="KW-0813">Transport</keyword>
<dbReference type="GO" id="GO:0005886">
    <property type="term" value="C:plasma membrane"/>
    <property type="evidence" value="ECO:0007669"/>
    <property type="project" value="UniProtKB-SubCell"/>
</dbReference>
<name>A0A1D7U1C4_9HYPH</name>
<evidence type="ECO:0000313" key="13">
    <source>
        <dbReference type="EMBL" id="AOO81175.1"/>
    </source>
</evidence>
<dbReference type="Gene3D" id="3.40.50.300">
    <property type="entry name" value="P-loop containing nucleotide triphosphate hydrolases"/>
    <property type="match status" value="2"/>
</dbReference>
<proteinExistence type="inferred from homology"/>
<gene>
    <name evidence="13" type="ORF">BHK69_12505</name>
</gene>
<dbReference type="EMBL" id="CP017147">
    <property type="protein sequence ID" value="AOO81175.1"/>
    <property type="molecule type" value="Genomic_DNA"/>
</dbReference>
<dbReference type="GO" id="GO:0016887">
    <property type="term" value="F:ATP hydrolysis activity"/>
    <property type="evidence" value="ECO:0007669"/>
    <property type="project" value="InterPro"/>
</dbReference>
<dbReference type="CDD" id="cd03216">
    <property type="entry name" value="ABC_Carb_Monos_I"/>
    <property type="match status" value="1"/>
</dbReference>
<evidence type="ECO:0000256" key="2">
    <source>
        <dbReference type="ARBA" id="ARBA00005417"/>
    </source>
</evidence>
<dbReference type="InterPro" id="IPR003593">
    <property type="entry name" value="AAA+_ATPase"/>
</dbReference>
<dbReference type="GO" id="GO:0005524">
    <property type="term" value="F:ATP binding"/>
    <property type="evidence" value="ECO:0007669"/>
    <property type="project" value="UniProtKB-KW"/>
</dbReference>
<keyword evidence="4" id="KW-1003">Cell membrane</keyword>
<feature type="domain" description="ABC transporter" evidence="12">
    <location>
        <begin position="13"/>
        <end position="244"/>
    </location>
</feature>
<evidence type="ECO:0000256" key="5">
    <source>
        <dbReference type="ARBA" id="ARBA00022597"/>
    </source>
</evidence>
<keyword evidence="5" id="KW-0762">Sugar transport</keyword>
<protein>
    <submittedName>
        <fullName evidence="13">ABC transporter</fullName>
    </submittedName>
</protein>
<comment type="subcellular location">
    <subcellularLocation>
        <location evidence="1">Cell membrane</location>
        <topology evidence="1">Peripheral membrane protein</topology>
    </subcellularLocation>
</comment>
<evidence type="ECO:0000256" key="6">
    <source>
        <dbReference type="ARBA" id="ARBA00022737"/>
    </source>
</evidence>
<dbReference type="PROSITE" id="PS50893">
    <property type="entry name" value="ABC_TRANSPORTER_2"/>
    <property type="match status" value="2"/>
</dbReference>
<dbReference type="FunFam" id="3.40.50.300:FF:000127">
    <property type="entry name" value="Ribose import ATP-binding protein RbsA"/>
    <property type="match status" value="1"/>
</dbReference>
<evidence type="ECO:0000256" key="1">
    <source>
        <dbReference type="ARBA" id="ARBA00004202"/>
    </source>
</evidence>
<feature type="domain" description="ABC transporter" evidence="12">
    <location>
        <begin position="261"/>
        <end position="507"/>
    </location>
</feature>
<dbReference type="PROSITE" id="PS00211">
    <property type="entry name" value="ABC_TRANSPORTER_1"/>
    <property type="match status" value="2"/>
</dbReference>
<dbReference type="InterPro" id="IPR003439">
    <property type="entry name" value="ABC_transporter-like_ATP-bd"/>
</dbReference>
<feature type="region of interest" description="Disordered" evidence="11">
    <location>
        <begin position="512"/>
        <end position="539"/>
    </location>
</feature>
<evidence type="ECO:0000256" key="4">
    <source>
        <dbReference type="ARBA" id="ARBA00022475"/>
    </source>
</evidence>
<accession>A0A1D7U1C4</accession>
<keyword evidence="7" id="KW-0547">Nucleotide-binding</keyword>
<evidence type="ECO:0000256" key="11">
    <source>
        <dbReference type="SAM" id="MobiDB-lite"/>
    </source>
</evidence>
<dbReference type="InterPro" id="IPR017871">
    <property type="entry name" value="ABC_transporter-like_CS"/>
</dbReference>
<dbReference type="SMART" id="SM00382">
    <property type="entry name" value="AAA"/>
    <property type="match status" value="1"/>
</dbReference>
<reference evidence="13 14" key="1">
    <citation type="journal article" date="2015" name="Antonie Van Leeuwenhoek">
        <title>Bosea vaviloviae sp. nov., a new species of slow-growing rhizobia isolated from nodules of the relict species Vavilovia formosa (Stev.) Fed.</title>
        <authorList>
            <person name="Safronova V.I."/>
            <person name="Kuznetsova I.G."/>
            <person name="Sazanova A.L."/>
            <person name="Kimeklis A.K."/>
            <person name="Belimov A.A."/>
            <person name="Andronov E.E."/>
            <person name="Pinaev A.G."/>
            <person name="Chizhevskaya E.P."/>
            <person name="Pukhaev A.R."/>
            <person name="Popov K.P."/>
            <person name="Willems A."/>
            <person name="Tikhonovich I.A."/>
        </authorList>
    </citation>
    <scope>NUCLEOTIDE SEQUENCE [LARGE SCALE GENOMIC DNA]</scope>
    <source>
        <strain evidence="13 14">Vaf18</strain>
    </source>
</reference>
<keyword evidence="10" id="KW-0472">Membrane</keyword>
<evidence type="ECO:0000256" key="7">
    <source>
        <dbReference type="ARBA" id="ARBA00022741"/>
    </source>
</evidence>
<dbReference type="OrthoDB" id="9805029at2"/>
<evidence type="ECO:0000256" key="9">
    <source>
        <dbReference type="ARBA" id="ARBA00022967"/>
    </source>
</evidence>
<comment type="similarity">
    <text evidence="2">Belongs to the ABC transporter superfamily.</text>
</comment>
<dbReference type="Pfam" id="PF00005">
    <property type="entry name" value="ABC_tran"/>
    <property type="match status" value="2"/>
</dbReference>
<organism evidence="13 14">
    <name type="scientific">Bosea vaviloviae</name>
    <dbReference type="NCBI Taxonomy" id="1526658"/>
    <lineage>
        <taxon>Bacteria</taxon>
        <taxon>Pseudomonadati</taxon>
        <taxon>Pseudomonadota</taxon>
        <taxon>Alphaproteobacteria</taxon>
        <taxon>Hyphomicrobiales</taxon>
        <taxon>Boseaceae</taxon>
        <taxon>Bosea</taxon>
    </lineage>
</organism>
<dbReference type="RefSeq" id="WP_069690389.1">
    <property type="nucleotide sequence ID" value="NZ_CP017147.1"/>
</dbReference>
<sequence length="539" mass="56716">MNQPREQEVPPRLALAHISKSFPGVKANEDISLSVRPGEIHALLGENGAGKSTLVKIIYGVQHADEGTIAWNGETVAIPSPKAARRLGIGMVFQHFSLFDAMTVIENIALGLDEAVDREALKARVAAILDSYSLPLDPERAVHTLSVGERQRIEIVRCLLQKPKLLIMDEPTSVLTPQEVERLFETLRQIAAEGCAILYISHKLHEIKALCEAATILRGGRVVATCDPKLETTKRMAELMIGAELRQIEHKPGAGAGEVRLSVKGLSLAGEPPFGTDLEAVSFAARAGEILGIAGVAGNGQSELLTALSGERLASSPDAILLDGRPIGLHGAGPRRTAGLACVPEERNGHAAVPDFSLADNSILTARHRLPLAPLGFVARGDVLRFAQSVIQRFDVRTTGPGALARTLSGGNLQKFIMGREIGQQPAVLVVSQPTWGVDAGAAAAIRQELVDLAAKGSAVVVISQDLDELLELADRLCVLNEGRLSAPRAIASLGIDEIGLMMGGVHGVDSPSADSTGADSLAADLPGALPHAEAGPHA</sequence>
<keyword evidence="14" id="KW-1185">Reference proteome</keyword>
<evidence type="ECO:0000259" key="12">
    <source>
        <dbReference type="PROSITE" id="PS50893"/>
    </source>
</evidence>
<dbReference type="CDD" id="cd03215">
    <property type="entry name" value="ABC_Carb_Monos_II"/>
    <property type="match status" value="1"/>
</dbReference>
<dbReference type="Proteomes" id="UP000094969">
    <property type="component" value="Chromosome"/>
</dbReference>
<dbReference type="InterPro" id="IPR050107">
    <property type="entry name" value="ABC_carbohydrate_import_ATPase"/>
</dbReference>
<dbReference type="AlphaFoldDB" id="A0A1D7U1C4"/>
<dbReference type="PANTHER" id="PTHR43790">
    <property type="entry name" value="CARBOHYDRATE TRANSPORT ATP-BINDING PROTEIN MG119-RELATED"/>
    <property type="match status" value="1"/>
</dbReference>
<evidence type="ECO:0000256" key="3">
    <source>
        <dbReference type="ARBA" id="ARBA00022448"/>
    </source>
</evidence>
<keyword evidence="9" id="KW-1278">Translocase</keyword>
<evidence type="ECO:0000256" key="8">
    <source>
        <dbReference type="ARBA" id="ARBA00022840"/>
    </source>
</evidence>
<evidence type="ECO:0000313" key="14">
    <source>
        <dbReference type="Proteomes" id="UP000094969"/>
    </source>
</evidence>